<dbReference type="EMBL" id="JAOB01000059">
    <property type="protein sequence ID" value="EUA31105.1"/>
    <property type="molecule type" value="Genomic_DNA"/>
</dbReference>
<dbReference type="GO" id="GO:0005737">
    <property type="term" value="C:cytoplasm"/>
    <property type="evidence" value="ECO:0007669"/>
    <property type="project" value="TreeGrafter"/>
</dbReference>
<dbReference type="SUPFAM" id="SSF56801">
    <property type="entry name" value="Acetyl-CoA synthetase-like"/>
    <property type="match status" value="2"/>
</dbReference>
<feature type="compositionally biased region" description="Low complexity" evidence="3">
    <location>
        <begin position="169"/>
        <end position="188"/>
    </location>
</feature>
<dbReference type="Gene3D" id="2.30.38.10">
    <property type="entry name" value="Luciferase, Domain 3"/>
    <property type="match status" value="1"/>
</dbReference>
<evidence type="ECO:0000313" key="6">
    <source>
        <dbReference type="EMBL" id="EUA31105.1"/>
    </source>
</evidence>
<keyword evidence="2" id="KW-0597">Phosphoprotein</keyword>
<dbReference type="FunFam" id="3.30.300.30:FF:000010">
    <property type="entry name" value="Enterobactin synthetase component F"/>
    <property type="match status" value="1"/>
</dbReference>
<dbReference type="InterPro" id="IPR029058">
    <property type="entry name" value="AB_hydrolase_fold"/>
</dbReference>
<dbReference type="PATRIC" id="fig|1299334.3.peg.5759"/>
<proteinExistence type="predicted"/>
<protein>
    <submittedName>
        <fullName evidence="6">AMP-binding enzyme family protein</fullName>
    </submittedName>
</protein>
<dbReference type="InterPro" id="IPR045851">
    <property type="entry name" value="AMP-bd_C_sf"/>
</dbReference>
<dbReference type="GO" id="GO:0044550">
    <property type="term" value="P:secondary metabolite biosynthetic process"/>
    <property type="evidence" value="ECO:0007669"/>
    <property type="project" value="TreeGrafter"/>
</dbReference>
<feature type="region of interest" description="Disordered" evidence="3">
    <location>
        <begin position="238"/>
        <end position="279"/>
    </location>
</feature>
<dbReference type="Gene3D" id="3.40.50.1820">
    <property type="entry name" value="alpha/beta hydrolase"/>
    <property type="match status" value="1"/>
</dbReference>
<dbReference type="Pfam" id="PF00501">
    <property type="entry name" value="AMP-binding"/>
    <property type="match status" value="1"/>
</dbReference>
<dbReference type="InterPro" id="IPR025110">
    <property type="entry name" value="AMP-bd_C"/>
</dbReference>
<dbReference type="AlphaFoldDB" id="X8AJP3"/>
<dbReference type="Gene3D" id="3.30.300.30">
    <property type="match status" value="1"/>
</dbReference>
<evidence type="ECO:0000256" key="2">
    <source>
        <dbReference type="ARBA" id="ARBA00022553"/>
    </source>
</evidence>
<dbReference type="InterPro" id="IPR000873">
    <property type="entry name" value="AMP-dep_synth/lig_dom"/>
</dbReference>
<evidence type="ECO:0000259" key="5">
    <source>
        <dbReference type="Pfam" id="PF13193"/>
    </source>
</evidence>
<accession>X8AJP3</accession>
<name>X8AJP3_MYCXE</name>
<feature type="region of interest" description="Disordered" evidence="3">
    <location>
        <begin position="167"/>
        <end position="199"/>
    </location>
</feature>
<dbReference type="PANTHER" id="PTHR45527:SF1">
    <property type="entry name" value="FATTY ACID SYNTHASE"/>
    <property type="match status" value="1"/>
</dbReference>
<dbReference type="GO" id="GO:0043041">
    <property type="term" value="P:amino acid activation for nonribosomal peptide biosynthetic process"/>
    <property type="evidence" value="ECO:0007669"/>
    <property type="project" value="TreeGrafter"/>
</dbReference>
<dbReference type="Gene3D" id="3.40.50.980">
    <property type="match status" value="3"/>
</dbReference>
<reference evidence="6" key="1">
    <citation type="submission" date="2014-01" db="EMBL/GenBank/DDBJ databases">
        <authorList>
            <person name="Brown-Elliot B."/>
            <person name="Wallace R."/>
            <person name="Lenaerts A."/>
            <person name="Ordway D."/>
            <person name="DeGroote M.A."/>
            <person name="Parker T."/>
            <person name="Sizemore C."/>
            <person name="Tallon L.J."/>
            <person name="Sadzewicz L.K."/>
            <person name="Sengamalay N."/>
            <person name="Fraser C.M."/>
            <person name="Hine E."/>
            <person name="Shefchek K.A."/>
            <person name="Das S.P."/>
            <person name="Tettelin H."/>
        </authorList>
    </citation>
    <scope>NUCLEOTIDE SEQUENCE [LARGE SCALE GENOMIC DNA]</scope>
    <source>
        <strain evidence="6">4042</strain>
    </source>
</reference>
<feature type="domain" description="AMP-binding enzyme C-terminal" evidence="5">
    <location>
        <begin position="437"/>
        <end position="508"/>
    </location>
</feature>
<sequence length="613" mass="64689">MTADPTRRLSAVDVLDADEQARLDLLGHRAVLSQPVSAAVSVPARFAAQVARIPDAVAIRCDGRSTSYRELDAAANRLAHNLIHHGVAPGACVALLLPRSADAVVAMLAVLKTGAAYLPIDPAIPATRIEFMLTDAAAVAAITTAGLAGRLDGHAVVVIDVDDPEFRTTRTPPCLPTPQTTSLTSSTPRAPPEFPRRGGHAPQYHPAAGFIGCGPAAPGCMEPLSLFGLRRVGVGDLRRPAARRPTGGGADGDSAVTGRPAQPPCRRTGRGAHHDPLSGADALAGRVGIGGGGAGREACPADVVDRWAAGRLMVNAYGPTETTMCVAISAPLTPARGTADRLAGGRCGAVRAGRLAAPGATRRGRRVVRGGRGLAHGYVRRASLTASRFVACPFGPAGLRMYRTGDLVRWRGDGQLEYLGRADEQVKIRGYRIELGEIQSALSELDGVEQAVVIAREDRPGDKRLVGYITGAADPTGLREKLALRLPDYMVPSAVVALEALPLTVNGKLDKRALPAPEYTAGEYRAPTGAVEEILAGIYAQVLGLDRVGVDDSFFDLGGTAFWRCRWWPTRGRPACCVGRGTCSSSRRWRGWPAWPLWPPARPNWSTTASARW</sequence>
<dbReference type="GO" id="GO:0031177">
    <property type="term" value="F:phosphopantetheine binding"/>
    <property type="evidence" value="ECO:0007669"/>
    <property type="project" value="TreeGrafter"/>
</dbReference>
<evidence type="ECO:0000256" key="3">
    <source>
        <dbReference type="SAM" id="MobiDB-lite"/>
    </source>
</evidence>
<comment type="caution">
    <text evidence="6">The sequence shown here is derived from an EMBL/GenBank/DDBJ whole genome shotgun (WGS) entry which is preliminary data.</text>
</comment>
<keyword evidence="1" id="KW-0596">Phosphopantetheine</keyword>
<organism evidence="6">
    <name type="scientific">Mycobacterium xenopi 4042</name>
    <dbReference type="NCBI Taxonomy" id="1299334"/>
    <lineage>
        <taxon>Bacteria</taxon>
        <taxon>Bacillati</taxon>
        <taxon>Actinomycetota</taxon>
        <taxon>Actinomycetes</taxon>
        <taxon>Mycobacteriales</taxon>
        <taxon>Mycobacteriaceae</taxon>
        <taxon>Mycobacterium</taxon>
    </lineage>
</organism>
<dbReference type="PANTHER" id="PTHR45527">
    <property type="entry name" value="NONRIBOSOMAL PEPTIDE SYNTHETASE"/>
    <property type="match status" value="1"/>
</dbReference>
<evidence type="ECO:0000256" key="1">
    <source>
        <dbReference type="ARBA" id="ARBA00022450"/>
    </source>
</evidence>
<gene>
    <name evidence="6" type="ORF">I553_0914</name>
</gene>
<dbReference type="Pfam" id="PF13193">
    <property type="entry name" value="AMP-binding_C"/>
    <property type="match status" value="1"/>
</dbReference>
<evidence type="ECO:0000259" key="4">
    <source>
        <dbReference type="Pfam" id="PF00501"/>
    </source>
</evidence>
<feature type="domain" description="AMP-dependent synthetase/ligase" evidence="4">
    <location>
        <begin position="46"/>
        <end position="164"/>
    </location>
</feature>